<comment type="similarity">
    <text evidence="10">Belongs to the class-II aminoacyl-tRNA synthetase family. ProS type 1 subfamily.</text>
</comment>
<dbReference type="Proteomes" id="UP000216312">
    <property type="component" value="Unassembled WGS sequence"/>
</dbReference>
<dbReference type="PRINTS" id="PR01046">
    <property type="entry name" value="TRNASYNTHPRO"/>
</dbReference>
<comment type="subcellular location">
    <subcellularLocation>
        <location evidence="1 10">Cytoplasm</location>
    </subcellularLocation>
</comment>
<dbReference type="Gene3D" id="3.40.50.800">
    <property type="entry name" value="Anticodon-binding domain"/>
    <property type="match status" value="1"/>
</dbReference>
<dbReference type="SUPFAM" id="SSF55826">
    <property type="entry name" value="YbaK/ProRS associated domain"/>
    <property type="match status" value="1"/>
</dbReference>
<protein>
    <recommendedName>
        <fullName evidence="10">Proline--tRNA ligase</fullName>
        <ecNumber evidence="10">6.1.1.15</ecNumber>
    </recommendedName>
    <alternativeName>
        <fullName evidence="10">Prolyl-tRNA synthetase</fullName>
        <shortName evidence="10">ProRS</shortName>
    </alternativeName>
</protein>
<keyword evidence="8 10" id="KW-0030">Aminoacyl-tRNA synthetase</keyword>
<dbReference type="PANTHER" id="PTHR42753:SF2">
    <property type="entry name" value="PROLINE--TRNA LIGASE"/>
    <property type="match status" value="1"/>
</dbReference>
<dbReference type="AlphaFoldDB" id="A0A257LUZ8"/>
<dbReference type="InterPro" id="IPR007214">
    <property type="entry name" value="YbaK/aa-tRNA-synth-assoc-dom"/>
</dbReference>
<dbReference type="EC" id="6.1.1.15" evidence="10"/>
<dbReference type="CDD" id="cd00861">
    <property type="entry name" value="ProRS_anticodon_short"/>
    <property type="match status" value="1"/>
</dbReference>
<organism evidence="12 13">
    <name type="scientific">candidate division WOR-3 bacterium 4484_18</name>
    <dbReference type="NCBI Taxonomy" id="2020626"/>
    <lineage>
        <taxon>Bacteria</taxon>
        <taxon>Bacteria division WOR-3</taxon>
    </lineage>
</organism>
<dbReference type="SUPFAM" id="SSF52954">
    <property type="entry name" value="Class II aaRS ABD-related"/>
    <property type="match status" value="1"/>
</dbReference>
<dbReference type="Pfam" id="PF04073">
    <property type="entry name" value="tRNA_edit"/>
    <property type="match status" value="1"/>
</dbReference>
<dbReference type="InterPro" id="IPR033730">
    <property type="entry name" value="ProRS_core_prok"/>
</dbReference>
<dbReference type="SUPFAM" id="SSF55681">
    <property type="entry name" value="Class II aaRS and biotin synthetases"/>
    <property type="match status" value="1"/>
</dbReference>
<dbReference type="GO" id="GO:0002161">
    <property type="term" value="F:aminoacyl-tRNA deacylase activity"/>
    <property type="evidence" value="ECO:0007669"/>
    <property type="project" value="InterPro"/>
</dbReference>
<gene>
    <name evidence="10" type="primary">proS</name>
    <name evidence="12" type="ORF">CGW93_00295</name>
</gene>
<comment type="catalytic activity">
    <reaction evidence="9 10">
        <text>tRNA(Pro) + L-proline + ATP = L-prolyl-tRNA(Pro) + AMP + diphosphate</text>
        <dbReference type="Rhea" id="RHEA:14305"/>
        <dbReference type="Rhea" id="RHEA-COMP:9700"/>
        <dbReference type="Rhea" id="RHEA-COMP:9702"/>
        <dbReference type="ChEBI" id="CHEBI:30616"/>
        <dbReference type="ChEBI" id="CHEBI:33019"/>
        <dbReference type="ChEBI" id="CHEBI:60039"/>
        <dbReference type="ChEBI" id="CHEBI:78442"/>
        <dbReference type="ChEBI" id="CHEBI:78532"/>
        <dbReference type="ChEBI" id="CHEBI:456215"/>
        <dbReference type="EC" id="6.1.1.15"/>
    </reaction>
</comment>
<dbReference type="InterPro" id="IPR044140">
    <property type="entry name" value="ProRS_anticodon_short"/>
</dbReference>
<dbReference type="NCBIfam" id="NF006625">
    <property type="entry name" value="PRK09194.1"/>
    <property type="match status" value="1"/>
</dbReference>
<dbReference type="GO" id="GO:0006433">
    <property type="term" value="P:prolyl-tRNA aminoacylation"/>
    <property type="evidence" value="ECO:0007669"/>
    <property type="project" value="UniProtKB-UniRule"/>
</dbReference>
<dbReference type="Gene3D" id="3.30.930.10">
    <property type="entry name" value="Bira Bifunctional Protein, Domain 2"/>
    <property type="match status" value="2"/>
</dbReference>
<evidence type="ECO:0000256" key="10">
    <source>
        <dbReference type="HAMAP-Rule" id="MF_01569"/>
    </source>
</evidence>
<dbReference type="InterPro" id="IPR004500">
    <property type="entry name" value="Pro-tRNA-synth_IIa_bac-type"/>
</dbReference>
<comment type="subunit">
    <text evidence="2 10">Homodimer.</text>
</comment>
<dbReference type="InterPro" id="IPR050062">
    <property type="entry name" value="Pro-tRNA_synthetase"/>
</dbReference>
<dbReference type="Pfam" id="PF03129">
    <property type="entry name" value="HGTP_anticodon"/>
    <property type="match status" value="1"/>
</dbReference>
<dbReference type="GO" id="GO:0005524">
    <property type="term" value="F:ATP binding"/>
    <property type="evidence" value="ECO:0007669"/>
    <property type="project" value="UniProtKB-UniRule"/>
</dbReference>
<evidence type="ECO:0000313" key="12">
    <source>
        <dbReference type="EMBL" id="OYV03508.1"/>
    </source>
</evidence>
<dbReference type="InterPro" id="IPR002316">
    <property type="entry name" value="Pro-tRNA-ligase_IIa"/>
</dbReference>
<comment type="domain">
    <text evidence="10">Consists of three domains: the N-terminal catalytic domain, the editing domain and the C-terminal anticodon-binding domain.</text>
</comment>
<dbReference type="GO" id="GO:0005829">
    <property type="term" value="C:cytosol"/>
    <property type="evidence" value="ECO:0007669"/>
    <property type="project" value="TreeGrafter"/>
</dbReference>
<evidence type="ECO:0000259" key="11">
    <source>
        <dbReference type="PROSITE" id="PS50862"/>
    </source>
</evidence>
<dbReference type="HAMAP" id="MF_01569">
    <property type="entry name" value="Pro_tRNA_synth_type1"/>
    <property type="match status" value="1"/>
</dbReference>
<reference evidence="13" key="1">
    <citation type="submission" date="2017-07" db="EMBL/GenBank/DDBJ databases">
        <title>Novel pathways for hydrocarbon cycling and metabolic interdependencies in hydrothermal sediment communities.</title>
        <authorList>
            <person name="Dombrowski N."/>
            <person name="Seitz K."/>
            <person name="Teske A."/>
            <person name="Baker B."/>
        </authorList>
    </citation>
    <scope>NUCLEOTIDE SEQUENCE [LARGE SCALE GENOMIC DNA]</scope>
</reference>
<evidence type="ECO:0000256" key="2">
    <source>
        <dbReference type="ARBA" id="ARBA00011738"/>
    </source>
</evidence>
<comment type="caution">
    <text evidence="12">The sequence shown here is derived from an EMBL/GenBank/DDBJ whole genome shotgun (WGS) entry which is preliminary data.</text>
</comment>
<dbReference type="CDD" id="cd00779">
    <property type="entry name" value="ProRS_core_prok"/>
    <property type="match status" value="1"/>
</dbReference>
<evidence type="ECO:0000256" key="6">
    <source>
        <dbReference type="ARBA" id="ARBA00022840"/>
    </source>
</evidence>
<evidence type="ECO:0000256" key="1">
    <source>
        <dbReference type="ARBA" id="ARBA00004496"/>
    </source>
</evidence>
<proteinExistence type="inferred from homology"/>
<dbReference type="GO" id="GO:0004827">
    <property type="term" value="F:proline-tRNA ligase activity"/>
    <property type="evidence" value="ECO:0007669"/>
    <property type="project" value="UniProtKB-UniRule"/>
</dbReference>
<evidence type="ECO:0000256" key="9">
    <source>
        <dbReference type="ARBA" id="ARBA00047671"/>
    </source>
</evidence>
<dbReference type="InterPro" id="IPR004154">
    <property type="entry name" value="Anticodon-bd"/>
</dbReference>
<dbReference type="PANTHER" id="PTHR42753">
    <property type="entry name" value="MITOCHONDRIAL RIBOSOME PROTEIN L39/PROLYL-TRNA LIGASE FAMILY MEMBER"/>
    <property type="match status" value="1"/>
</dbReference>
<evidence type="ECO:0000256" key="4">
    <source>
        <dbReference type="ARBA" id="ARBA00022598"/>
    </source>
</evidence>
<dbReference type="InterPro" id="IPR036621">
    <property type="entry name" value="Anticodon-bd_dom_sf"/>
</dbReference>
<evidence type="ECO:0000256" key="7">
    <source>
        <dbReference type="ARBA" id="ARBA00022917"/>
    </source>
</evidence>
<keyword evidence="5 10" id="KW-0547">Nucleotide-binding</keyword>
<dbReference type="PROSITE" id="PS50862">
    <property type="entry name" value="AA_TRNA_LIGASE_II"/>
    <property type="match status" value="1"/>
</dbReference>
<dbReference type="CDD" id="cd04334">
    <property type="entry name" value="ProRS-INS"/>
    <property type="match status" value="1"/>
</dbReference>
<keyword evidence="4 10" id="KW-0436">Ligase</keyword>
<dbReference type="NCBIfam" id="TIGR00409">
    <property type="entry name" value="proS_fam_II"/>
    <property type="match status" value="1"/>
</dbReference>
<keyword evidence="6 10" id="KW-0067">ATP-binding</keyword>
<evidence type="ECO:0000256" key="5">
    <source>
        <dbReference type="ARBA" id="ARBA00022741"/>
    </source>
</evidence>
<keyword evidence="3 10" id="KW-0963">Cytoplasm</keyword>
<evidence type="ECO:0000313" key="13">
    <source>
        <dbReference type="Proteomes" id="UP000216312"/>
    </source>
</evidence>
<comment type="function">
    <text evidence="10">Catalyzes the attachment of proline to tRNA(Pro) in a two-step reaction: proline is first activated by ATP to form Pro-AMP and then transferred to the acceptor end of tRNA(Pro). As ProRS can inadvertently accommodate and process non-cognate amino acids such as alanine and cysteine, to avoid such errors it has two additional distinct editing activities against alanine. One activity is designated as 'pretransfer' editing and involves the tRNA(Pro)-independent hydrolysis of activated Ala-AMP. The other activity is designated 'posttransfer' editing and involves deacylation of mischarged Ala-tRNA(Pro). The misacylated Cys-tRNA(Pro) is not edited by ProRS.</text>
</comment>
<feature type="domain" description="Aminoacyl-transfer RNA synthetases class-II family profile" evidence="11">
    <location>
        <begin position="28"/>
        <end position="457"/>
    </location>
</feature>
<dbReference type="EMBL" id="NMUJ01000003">
    <property type="protein sequence ID" value="OYV03508.1"/>
    <property type="molecule type" value="Genomic_DNA"/>
</dbReference>
<dbReference type="InterPro" id="IPR036754">
    <property type="entry name" value="YbaK/aa-tRNA-synt-asso_dom_sf"/>
</dbReference>
<evidence type="ECO:0000256" key="3">
    <source>
        <dbReference type="ARBA" id="ARBA00022490"/>
    </source>
</evidence>
<evidence type="ECO:0000256" key="8">
    <source>
        <dbReference type="ARBA" id="ARBA00023146"/>
    </source>
</evidence>
<dbReference type="InterPro" id="IPR045864">
    <property type="entry name" value="aa-tRNA-synth_II/BPL/LPL"/>
</dbReference>
<keyword evidence="7 10" id="KW-0648">Protein biosynthesis</keyword>
<sequence>MFIPTLKEKPREAEIPSHTLAIRAGLIRMVASGVYSYLPLGWRVLRKIMQIIREEMNRIGGQELLLPALTPAEIWQETGRWYEYGKEMFRVRDRKDKDYALAPTHEEIITDIARREIRSYRDLPQIWYQIQVKFRDELRPRGGVMRAREFIMKDSYSLDATVEGWQRSYNLHRDAYIRIFTRLGLEFKIVSASGGIMGGSETEEFMVPSPVGEDTIVYCGNCSYKANYEIARGIPPKLELEDKPLRKVYTPVGGSVEEISRFFDTVPQQLLKSLLYVKQTDSGKQPIFLLVDGAHDVSETKILKLGDLRPATSDEVKEWMGASIGYISPIGTDIPVYADIGLKGRKGLITGANEDLYHYEGVNIERDIKVNEYTDIAKVAPGDSCPQCGDKLIIESAIEVGHIFRLGTKYSEAMGATFLDRDGKNKPILMGSYGIGVERSMMAIIETHHDEHGIVWPQSVTPFQVLVTTLNPENYDLVQVADNLYKELMKRDIEVLYDDRSTSAGIKLKDDDLIGIPVILILGEKVWRDGMVEIKIRATNERIKVKHEMCVDKVLNIIKEMQDATQ</sequence>
<dbReference type="InterPro" id="IPR023717">
    <property type="entry name" value="Pro-tRNA-Synthase_IIa_type1"/>
</dbReference>
<dbReference type="Pfam" id="PF00587">
    <property type="entry name" value="tRNA-synt_2b"/>
    <property type="match status" value="1"/>
</dbReference>
<accession>A0A257LUZ8</accession>
<dbReference type="InterPro" id="IPR006195">
    <property type="entry name" value="aa-tRNA-synth_II"/>
</dbReference>
<name>A0A257LUZ8_UNCW3</name>
<dbReference type="InterPro" id="IPR002314">
    <property type="entry name" value="aa-tRNA-synt_IIb"/>
</dbReference>